<dbReference type="RefSeq" id="WP_307022483.1">
    <property type="nucleotide sequence ID" value="NZ_JAUSUI010000010.1"/>
</dbReference>
<accession>A0ABU0BI09</accession>
<sequence>MKRKASRPPNHPFVAHWDDERDIGNGIIVTLSPGQFFYDDCGVMGFDTVRAAREALRSIAARSKRQAQRS</sequence>
<protein>
    <submittedName>
        <fullName evidence="1">Uncharacterized protein</fullName>
    </submittedName>
</protein>
<dbReference type="Proteomes" id="UP001224682">
    <property type="component" value="Unassembled WGS sequence"/>
</dbReference>
<name>A0ABU0BI09_9HYPH</name>
<organism evidence="1 2">
    <name type="scientific">Ancylobacter polymorphus</name>
    <dbReference type="NCBI Taxonomy" id="223390"/>
    <lineage>
        <taxon>Bacteria</taxon>
        <taxon>Pseudomonadati</taxon>
        <taxon>Pseudomonadota</taxon>
        <taxon>Alphaproteobacteria</taxon>
        <taxon>Hyphomicrobiales</taxon>
        <taxon>Xanthobacteraceae</taxon>
        <taxon>Ancylobacter</taxon>
    </lineage>
</organism>
<gene>
    <name evidence="1" type="ORF">J2S75_003963</name>
</gene>
<comment type="caution">
    <text evidence="1">The sequence shown here is derived from an EMBL/GenBank/DDBJ whole genome shotgun (WGS) entry which is preliminary data.</text>
</comment>
<keyword evidence="2" id="KW-1185">Reference proteome</keyword>
<evidence type="ECO:0000313" key="1">
    <source>
        <dbReference type="EMBL" id="MDQ0304913.1"/>
    </source>
</evidence>
<dbReference type="EMBL" id="JAUSUI010000010">
    <property type="protein sequence ID" value="MDQ0304913.1"/>
    <property type="molecule type" value="Genomic_DNA"/>
</dbReference>
<evidence type="ECO:0000313" key="2">
    <source>
        <dbReference type="Proteomes" id="UP001224682"/>
    </source>
</evidence>
<reference evidence="1 2" key="1">
    <citation type="submission" date="2023-07" db="EMBL/GenBank/DDBJ databases">
        <title>Genomic Encyclopedia of Type Strains, Phase IV (KMG-IV): sequencing the most valuable type-strain genomes for metagenomic binning, comparative biology and taxonomic classification.</title>
        <authorList>
            <person name="Goeker M."/>
        </authorList>
    </citation>
    <scope>NUCLEOTIDE SEQUENCE [LARGE SCALE GENOMIC DNA]</scope>
    <source>
        <strain evidence="1 2">DSM 2457</strain>
    </source>
</reference>
<proteinExistence type="predicted"/>